<dbReference type="InterPro" id="IPR004358">
    <property type="entry name" value="Sig_transdc_His_kin-like_C"/>
</dbReference>
<dbReference type="FunFam" id="3.30.565.10:FF:000006">
    <property type="entry name" value="Sensor histidine kinase WalK"/>
    <property type="match status" value="1"/>
</dbReference>
<dbReference type="Gene3D" id="1.10.287.130">
    <property type="match status" value="1"/>
</dbReference>
<dbReference type="CDD" id="cd00156">
    <property type="entry name" value="REC"/>
    <property type="match status" value="1"/>
</dbReference>
<dbReference type="InterPro" id="IPR036890">
    <property type="entry name" value="HATPase_C_sf"/>
</dbReference>
<keyword evidence="4 9" id="KW-0808">Transferase</keyword>
<evidence type="ECO:0000256" key="3">
    <source>
        <dbReference type="ARBA" id="ARBA00022553"/>
    </source>
</evidence>
<name>A0A518BRE2_9BACT</name>
<dbReference type="SMART" id="SM00448">
    <property type="entry name" value="REC"/>
    <property type="match status" value="1"/>
</dbReference>
<evidence type="ECO:0000259" key="7">
    <source>
        <dbReference type="PROSITE" id="PS50109"/>
    </source>
</evidence>
<keyword evidence="5" id="KW-0418">Kinase</keyword>
<dbReference type="InterPro" id="IPR001789">
    <property type="entry name" value="Sig_transdc_resp-reg_receiver"/>
</dbReference>
<dbReference type="PANTHER" id="PTHR43547:SF2">
    <property type="entry name" value="HYBRID SIGNAL TRANSDUCTION HISTIDINE KINASE C"/>
    <property type="match status" value="1"/>
</dbReference>
<evidence type="ECO:0000256" key="2">
    <source>
        <dbReference type="ARBA" id="ARBA00012438"/>
    </source>
</evidence>
<gene>
    <name evidence="9" type="primary">phoR_3</name>
    <name evidence="9" type="ORF">Pla133_46720</name>
</gene>
<evidence type="ECO:0000256" key="1">
    <source>
        <dbReference type="ARBA" id="ARBA00000085"/>
    </source>
</evidence>
<dbReference type="InterPro" id="IPR011006">
    <property type="entry name" value="CheY-like_superfamily"/>
</dbReference>
<dbReference type="Gene3D" id="3.30.565.10">
    <property type="entry name" value="Histidine kinase-like ATPase, C-terminal domain"/>
    <property type="match status" value="1"/>
</dbReference>
<evidence type="ECO:0000313" key="10">
    <source>
        <dbReference type="Proteomes" id="UP000316921"/>
    </source>
</evidence>
<dbReference type="Gene3D" id="3.40.50.2300">
    <property type="match status" value="1"/>
</dbReference>
<dbReference type="Pfam" id="PF00072">
    <property type="entry name" value="Response_reg"/>
    <property type="match status" value="1"/>
</dbReference>
<dbReference type="Pfam" id="PF02518">
    <property type="entry name" value="HATPase_c"/>
    <property type="match status" value="1"/>
</dbReference>
<feature type="domain" description="Response regulatory" evidence="8">
    <location>
        <begin position="14"/>
        <end position="131"/>
    </location>
</feature>
<dbReference type="InterPro" id="IPR003594">
    <property type="entry name" value="HATPase_dom"/>
</dbReference>
<dbReference type="SMART" id="SM00387">
    <property type="entry name" value="HATPase_c"/>
    <property type="match status" value="1"/>
</dbReference>
<dbReference type="AlphaFoldDB" id="A0A518BRE2"/>
<reference evidence="9 10" key="1">
    <citation type="submission" date="2019-02" db="EMBL/GenBank/DDBJ databases">
        <title>Deep-cultivation of Planctomycetes and their phenomic and genomic characterization uncovers novel biology.</title>
        <authorList>
            <person name="Wiegand S."/>
            <person name="Jogler M."/>
            <person name="Boedeker C."/>
            <person name="Pinto D."/>
            <person name="Vollmers J."/>
            <person name="Rivas-Marin E."/>
            <person name="Kohn T."/>
            <person name="Peeters S.H."/>
            <person name="Heuer A."/>
            <person name="Rast P."/>
            <person name="Oberbeckmann S."/>
            <person name="Bunk B."/>
            <person name="Jeske O."/>
            <person name="Meyerdierks A."/>
            <person name="Storesund J.E."/>
            <person name="Kallscheuer N."/>
            <person name="Luecker S."/>
            <person name="Lage O.M."/>
            <person name="Pohl T."/>
            <person name="Merkel B.J."/>
            <person name="Hornburger P."/>
            <person name="Mueller R.-W."/>
            <person name="Bruemmer F."/>
            <person name="Labrenz M."/>
            <person name="Spormann A.M."/>
            <person name="Op den Camp H."/>
            <person name="Overmann J."/>
            <person name="Amann R."/>
            <person name="Jetten M.S.M."/>
            <person name="Mascher T."/>
            <person name="Medema M.H."/>
            <person name="Devos D.P."/>
            <person name="Kaster A.-K."/>
            <person name="Ovreas L."/>
            <person name="Rohde M."/>
            <person name="Galperin M.Y."/>
            <person name="Jogler C."/>
        </authorList>
    </citation>
    <scope>NUCLEOTIDE SEQUENCE [LARGE SCALE GENOMIC DNA]</scope>
    <source>
        <strain evidence="9 10">Pla133</strain>
    </source>
</reference>
<dbReference type="SUPFAM" id="SSF52172">
    <property type="entry name" value="CheY-like"/>
    <property type="match status" value="1"/>
</dbReference>
<dbReference type="InterPro" id="IPR003661">
    <property type="entry name" value="HisK_dim/P_dom"/>
</dbReference>
<dbReference type="SMART" id="SM00388">
    <property type="entry name" value="HisKA"/>
    <property type="match status" value="1"/>
</dbReference>
<dbReference type="PRINTS" id="PR00344">
    <property type="entry name" value="BCTRLSENSOR"/>
</dbReference>
<dbReference type="EMBL" id="CP036287">
    <property type="protein sequence ID" value="QDU69552.1"/>
    <property type="molecule type" value="Genomic_DNA"/>
</dbReference>
<keyword evidence="3 6" id="KW-0597">Phosphoprotein</keyword>
<proteinExistence type="predicted"/>
<sequence length="401" mass="44203">MRSTEFELHSRCLRVLAVDDSREDLELLRRCLARIEDVEATVESYLTVDECLLELHEQEFDVVILDLRIAGKSGLDLLASLRERGVGAPGILVTGQGDEEVAVAAMHAGFADYISKGAIGTRSLRRAILNAVEKHHLKARLVAKNFELEQMVLDLRARTEEIEGFYHCLAHELKTPLTSIREFVSIVMDGLQGPINPGQHELLSVALSSCDHMVRCIHDLLDSNRLETGKLGVERRLQPLAKTLGDAVSQHRVRAASKGVRLVYKAPDDGLNAWFDEDRIAQVVSNLLCNAVKFTDSGGRITLRTRLVPGSDGQVEIEVSDTGRGIAPRDLPRIFDRLYQSADGDAAVQGGLGLGLNLCRELVKLHGGQIEVESEVGRGSNFRFCLPTHQPQPTDTERLVA</sequence>
<evidence type="ECO:0000256" key="5">
    <source>
        <dbReference type="ARBA" id="ARBA00022777"/>
    </source>
</evidence>
<dbReference type="EC" id="2.7.13.3" evidence="2"/>
<dbReference type="InterPro" id="IPR005467">
    <property type="entry name" value="His_kinase_dom"/>
</dbReference>
<dbReference type="PROSITE" id="PS50110">
    <property type="entry name" value="RESPONSE_REGULATORY"/>
    <property type="match status" value="1"/>
</dbReference>
<organism evidence="9 10">
    <name type="scientific">Engelhardtia mirabilis</name>
    <dbReference type="NCBI Taxonomy" id="2528011"/>
    <lineage>
        <taxon>Bacteria</taxon>
        <taxon>Pseudomonadati</taxon>
        <taxon>Planctomycetota</taxon>
        <taxon>Planctomycetia</taxon>
        <taxon>Planctomycetia incertae sedis</taxon>
        <taxon>Engelhardtia</taxon>
    </lineage>
</organism>
<comment type="catalytic activity">
    <reaction evidence="1">
        <text>ATP + protein L-histidine = ADP + protein N-phospho-L-histidine.</text>
        <dbReference type="EC" id="2.7.13.3"/>
    </reaction>
</comment>
<evidence type="ECO:0000313" key="9">
    <source>
        <dbReference type="EMBL" id="QDU69552.1"/>
    </source>
</evidence>
<feature type="domain" description="Histidine kinase" evidence="7">
    <location>
        <begin position="168"/>
        <end position="390"/>
    </location>
</feature>
<dbReference type="KEGG" id="pbap:Pla133_46720"/>
<evidence type="ECO:0000259" key="8">
    <source>
        <dbReference type="PROSITE" id="PS50110"/>
    </source>
</evidence>
<feature type="modified residue" description="4-aspartylphosphate" evidence="6">
    <location>
        <position position="66"/>
    </location>
</feature>
<evidence type="ECO:0000256" key="6">
    <source>
        <dbReference type="PROSITE-ProRule" id="PRU00169"/>
    </source>
</evidence>
<evidence type="ECO:0000256" key="4">
    <source>
        <dbReference type="ARBA" id="ARBA00022679"/>
    </source>
</evidence>
<dbReference type="SUPFAM" id="SSF55874">
    <property type="entry name" value="ATPase domain of HSP90 chaperone/DNA topoisomerase II/histidine kinase"/>
    <property type="match status" value="1"/>
</dbReference>
<dbReference type="Proteomes" id="UP000316921">
    <property type="component" value="Chromosome"/>
</dbReference>
<dbReference type="Pfam" id="PF00512">
    <property type="entry name" value="HisKA"/>
    <property type="match status" value="1"/>
</dbReference>
<dbReference type="GO" id="GO:0000155">
    <property type="term" value="F:phosphorelay sensor kinase activity"/>
    <property type="evidence" value="ECO:0007669"/>
    <property type="project" value="InterPro"/>
</dbReference>
<dbReference type="CDD" id="cd00082">
    <property type="entry name" value="HisKA"/>
    <property type="match status" value="1"/>
</dbReference>
<dbReference type="PANTHER" id="PTHR43547">
    <property type="entry name" value="TWO-COMPONENT HISTIDINE KINASE"/>
    <property type="match status" value="1"/>
</dbReference>
<protein>
    <recommendedName>
        <fullName evidence="2">histidine kinase</fullName>
        <ecNumber evidence="2">2.7.13.3</ecNumber>
    </recommendedName>
</protein>
<dbReference type="PROSITE" id="PS50109">
    <property type="entry name" value="HIS_KIN"/>
    <property type="match status" value="1"/>
</dbReference>
<keyword evidence="10" id="KW-1185">Reference proteome</keyword>
<accession>A0A518BRE2</accession>